<gene>
    <name evidence="2" type="ORF">E6O75_ATG01161</name>
</gene>
<protein>
    <submittedName>
        <fullName evidence="2">Uncharacterized protein</fullName>
    </submittedName>
</protein>
<name>A0A4Z1PB97_9PEZI</name>
<organism evidence="2 3">
    <name type="scientific">Venturia nashicola</name>
    <dbReference type="NCBI Taxonomy" id="86259"/>
    <lineage>
        <taxon>Eukaryota</taxon>
        <taxon>Fungi</taxon>
        <taxon>Dikarya</taxon>
        <taxon>Ascomycota</taxon>
        <taxon>Pezizomycotina</taxon>
        <taxon>Dothideomycetes</taxon>
        <taxon>Pleosporomycetidae</taxon>
        <taxon>Venturiales</taxon>
        <taxon>Venturiaceae</taxon>
        <taxon>Venturia</taxon>
    </lineage>
</organism>
<feature type="region of interest" description="Disordered" evidence="1">
    <location>
        <begin position="201"/>
        <end position="283"/>
    </location>
</feature>
<feature type="compositionally biased region" description="Low complexity" evidence="1">
    <location>
        <begin position="213"/>
        <end position="222"/>
    </location>
</feature>
<feature type="region of interest" description="Disordered" evidence="1">
    <location>
        <begin position="587"/>
        <end position="688"/>
    </location>
</feature>
<evidence type="ECO:0000256" key="1">
    <source>
        <dbReference type="SAM" id="MobiDB-lite"/>
    </source>
</evidence>
<dbReference type="AlphaFoldDB" id="A0A4Z1PB97"/>
<feature type="region of interest" description="Disordered" evidence="1">
    <location>
        <begin position="1"/>
        <end position="27"/>
    </location>
</feature>
<feature type="compositionally biased region" description="Basic and acidic residues" evidence="1">
    <location>
        <begin position="230"/>
        <end position="247"/>
    </location>
</feature>
<feature type="region of interest" description="Disordered" evidence="1">
    <location>
        <begin position="408"/>
        <end position="503"/>
    </location>
</feature>
<proteinExistence type="predicted"/>
<keyword evidence="3" id="KW-1185">Reference proteome</keyword>
<feature type="compositionally biased region" description="Basic and acidic residues" evidence="1">
    <location>
        <begin position="434"/>
        <end position="454"/>
    </location>
</feature>
<feature type="compositionally biased region" description="Basic and acidic residues" evidence="1">
    <location>
        <begin position="408"/>
        <end position="424"/>
    </location>
</feature>
<feature type="compositionally biased region" description="Basic and acidic residues" evidence="1">
    <location>
        <begin position="602"/>
        <end position="623"/>
    </location>
</feature>
<accession>A0A4Z1PB97</accession>
<dbReference type="EMBL" id="SNSC02000002">
    <property type="protein sequence ID" value="TID26668.1"/>
    <property type="molecule type" value="Genomic_DNA"/>
</dbReference>
<reference evidence="2 3" key="1">
    <citation type="submission" date="2019-04" db="EMBL/GenBank/DDBJ databases">
        <title>High contiguity whole genome sequence and gene annotation resource for two Venturia nashicola isolates.</title>
        <authorList>
            <person name="Prokchorchik M."/>
            <person name="Won K."/>
            <person name="Lee Y."/>
            <person name="Choi E.D."/>
            <person name="Segonzac C."/>
            <person name="Sohn K.H."/>
        </authorList>
    </citation>
    <scope>NUCLEOTIDE SEQUENCE [LARGE SCALE GENOMIC DNA]</scope>
    <source>
        <strain evidence="2 3">PRI2</strain>
    </source>
</reference>
<sequence>MSDAGEISNDDGRQAQNPRRPRTTTGPMTVAQFLQWPVIHSTAAEQARLHYEAFRSMGGHLRDLTDIVRQLHDTWIRVYNDALIYHMNPRDDINLGNMYARFHVVLNAIQAGAPIPPSCRMVIQQRAKEVAKREARKESAREIGRTADPFSMVFEPPAPTSGSASSSAAIAPGRRHIDGIYRRTPAFQEERQVEAALRNQAAEMKKAGKSKKAAGANATKNKQLGAAVPKRTEPAESERNTDRDEGVVGRPLDSIAGPSITSRPRTRARADNEAANGGDLSINKALPTEIQEDAELDQTGPPTQGHLPKSGFVRDLDLDEVEWIFDWKAKWDALPKGDHKKSRNAWLKDNPGETWSWSISGQVDFNEAHRVGEKAKKKKLRPTGMKNGFDENKLYFQKMLEMLKKNKADEEAEGAKAKASEKAKPSSRRRHGHGRLEAGNEVPKREAEGNAHQEMDEDDSDSPKIAEFGDEDEEMIDKPSSAGAGALQTASSPALKGVKFQPKEEAHAKSLVRKWNDMDPGSKKAFLKDWAAKHGDYLGGRKAEWWLWGKYEFNEKYPGTIIYDTRLKNDDERLWHIIKRKSSKAAARGADGYSKTQAVKAGSEKARNSLGKEVDGLEVDKPGRGLKRSRKAAEVEDSDENTPGDMVPTTRQTRLQAGAKRRRTTALAGHDADHAMSEVPGSMPGLIENPNQRVTITVKALL</sequence>
<evidence type="ECO:0000313" key="3">
    <source>
        <dbReference type="Proteomes" id="UP000298493"/>
    </source>
</evidence>
<dbReference type="Proteomes" id="UP000298493">
    <property type="component" value="Unassembled WGS sequence"/>
</dbReference>
<comment type="caution">
    <text evidence="2">The sequence shown here is derived from an EMBL/GenBank/DDBJ whole genome shotgun (WGS) entry which is preliminary data.</text>
</comment>
<evidence type="ECO:0000313" key="2">
    <source>
        <dbReference type="EMBL" id="TID26668.1"/>
    </source>
</evidence>